<proteinExistence type="predicted"/>
<protein>
    <submittedName>
        <fullName evidence="2">Uncharacterized protein</fullName>
    </submittedName>
</protein>
<keyword evidence="3" id="KW-1185">Reference proteome</keyword>
<dbReference type="InterPro" id="IPR017853">
    <property type="entry name" value="GH"/>
</dbReference>
<evidence type="ECO:0000313" key="3">
    <source>
        <dbReference type="Proteomes" id="UP001470230"/>
    </source>
</evidence>
<dbReference type="Gene3D" id="3.20.20.300">
    <property type="entry name" value="Glycoside hydrolase, family 3, N-terminal domain"/>
    <property type="match status" value="1"/>
</dbReference>
<comment type="caution">
    <text evidence="2">The sequence shown here is derived from an EMBL/GenBank/DDBJ whole genome shotgun (WGS) entry which is preliminary data.</text>
</comment>
<dbReference type="EMBL" id="JAPFFF010000003">
    <property type="protein sequence ID" value="KAK8894729.1"/>
    <property type="molecule type" value="Genomic_DNA"/>
</dbReference>
<evidence type="ECO:0000256" key="1">
    <source>
        <dbReference type="ARBA" id="ARBA00022801"/>
    </source>
</evidence>
<sequence length="93" mass="10652">MITSPDSNHSQHCTATAMGLASSLDAHFPLCGRNKENFSEDPVFSASCSYFKMKGFQSFPELGVTLKHFFFNSQEDNYFFVNENIHERSFREI</sequence>
<gene>
    <name evidence="2" type="ORF">M9Y10_023166</name>
</gene>
<dbReference type="InterPro" id="IPR036962">
    <property type="entry name" value="Glyco_hydro_3_N_sf"/>
</dbReference>
<accession>A0ABR2KUD5</accession>
<reference evidence="2 3" key="1">
    <citation type="submission" date="2024-04" db="EMBL/GenBank/DDBJ databases">
        <title>Tritrichomonas musculus Genome.</title>
        <authorList>
            <person name="Alves-Ferreira E."/>
            <person name="Grigg M."/>
            <person name="Lorenzi H."/>
            <person name="Galac M."/>
        </authorList>
    </citation>
    <scope>NUCLEOTIDE SEQUENCE [LARGE SCALE GENOMIC DNA]</scope>
    <source>
        <strain evidence="2 3">EAF2021</strain>
    </source>
</reference>
<organism evidence="2 3">
    <name type="scientific">Tritrichomonas musculus</name>
    <dbReference type="NCBI Taxonomy" id="1915356"/>
    <lineage>
        <taxon>Eukaryota</taxon>
        <taxon>Metamonada</taxon>
        <taxon>Parabasalia</taxon>
        <taxon>Tritrichomonadida</taxon>
        <taxon>Tritrichomonadidae</taxon>
        <taxon>Tritrichomonas</taxon>
    </lineage>
</organism>
<evidence type="ECO:0000313" key="2">
    <source>
        <dbReference type="EMBL" id="KAK8894729.1"/>
    </source>
</evidence>
<keyword evidence="1" id="KW-0378">Hydrolase</keyword>
<dbReference type="PRINTS" id="PR00133">
    <property type="entry name" value="GLHYDRLASE3"/>
</dbReference>
<name>A0ABR2KUD5_9EUKA</name>
<dbReference type="InterPro" id="IPR001764">
    <property type="entry name" value="Glyco_hydro_3_N"/>
</dbReference>
<dbReference type="SUPFAM" id="SSF51445">
    <property type="entry name" value="(Trans)glycosidases"/>
    <property type="match status" value="1"/>
</dbReference>
<dbReference type="Proteomes" id="UP001470230">
    <property type="component" value="Unassembled WGS sequence"/>
</dbReference>